<dbReference type="STRING" id="251221.gene:10760003"/>
<evidence type="ECO:0000313" key="3">
    <source>
        <dbReference type="Proteomes" id="UP000000557"/>
    </source>
</evidence>
<dbReference type="EMBL" id="BA000045">
    <property type="protein sequence ID" value="BAC90445.1"/>
    <property type="molecule type" value="Genomic_DNA"/>
</dbReference>
<evidence type="ECO:0000256" key="1">
    <source>
        <dbReference type="SAM" id="MobiDB-lite"/>
    </source>
</evidence>
<reference evidence="2 3" key="2">
    <citation type="journal article" date="2003" name="DNA Res.">
        <title>Complete genome structure of Gloeobacter violaceus PCC 7421, a cyanobacterium that lacks thylakoids (supplement).</title>
        <authorList>
            <person name="Nakamura Y."/>
            <person name="Kaneko T."/>
            <person name="Sato S."/>
            <person name="Mimuro M."/>
            <person name="Miyashita H."/>
            <person name="Tsuchiya T."/>
            <person name="Sasamoto S."/>
            <person name="Watanabe A."/>
            <person name="Kawashima K."/>
            <person name="Kishida Y."/>
            <person name="Kiyokawa C."/>
            <person name="Kohara M."/>
            <person name="Matsumoto M."/>
            <person name="Matsuno A."/>
            <person name="Nakazaki N."/>
            <person name="Shimpo S."/>
            <person name="Takeuchi C."/>
            <person name="Yamada M."/>
            <person name="Tabata S."/>
        </authorList>
    </citation>
    <scope>NUCLEOTIDE SEQUENCE [LARGE SCALE GENOMIC DNA]</scope>
    <source>
        <strain evidence="3">ATCC 29082 / PCC 7421</strain>
    </source>
</reference>
<evidence type="ECO:0000313" key="2">
    <source>
        <dbReference type="EMBL" id="BAC90445.1"/>
    </source>
</evidence>
<reference evidence="2 3" key="1">
    <citation type="journal article" date="2003" name="DNA Res.">
        <title>Complete genome structure of Gloeobacter violaceus PCC 7421, a cyanobacterium that lacks thylakoids.</title>
        <authorList>
            <person name="Nakamura Y."/>
            <person name="Kaneko T."/>
            <person name="Sato S."/>
            <person name="Mimuro M."/>
            <person name="Miyashita H."/>
            <person name="Tsuchiya T."/>
            <person name="Sasamoto S."/>
            <person name="Watanabe A."/>
            <person name="Kawashima K."/>
            <person name="Kishida Y."/>
            <person name="Kiyokawa C."/>
            <person name="Kohara M."/>
            <person name="Matsumoto M."/>
            <person name="Matsuno A."/>
            <person name="Nakazaki N."/>
            <person name="Shimpo S."/>
            <person name="Takeuchi C."/>
            <person name="Yamada M."/>
            <person name="Tabata S."/>
        </authorList>
    </citation>
    <scope>NUCLEOTIDE SEQUENCE [LARGE SCALE GENOMIC DNA]</scope>
    <source>
        <strain evidence="3">ATCC 29082 / PCC 7421</strain>
    </source>
</reference>
<feature type="compositionally biased region" description="Polar residues" evidence="1">
    <location>
        <begin position="1"/>
        <end position="10"/>
    </location>
</feature>
<protein>
    <submittedName>
        <fullName evidence="2">Glr2504 protein</fullName>
    </submittedName>
</protein>
<proteinExistence type="predicted"/>
<feature type="region of interest" description="Disordered" evidence="1">
    <location>
        <begin position="1"/>
        <end position="27"/>
    </location>
</feature>
<keyword evidence="3" id="KW-1185">Reference proteome</keyword>
<gene>
    <name evidence="2" type="ordered locus">glr2504</name>
</gene>
<accession>Q7NHN1</accession>
<name>Q7NHN1_GLOVI</name>
<organism evidence="2 3">
    <name type="scientific">Gloeobacter violaceus (strain ATCC 29082 / PCC 7421)</name>
    <dbReference type="NCBI Taxonomy" id="251221"/>
    <lineage>
        <taxon>Bacteria</taxon>
        <taxon>Bacillati</taxon>
        <taxon>Cyanobacteriota</taxon>
        <taxon>Cyanophyceae</taxon>
        <taxon>Gloeobacterales</taxon>
        <taxon>Gloeobacteraceae</taxon>
        <taxon>Gloeobacter</taxon>
    </lineage>
</organism>
<dbReference type="Proteomes" id="UP000000557">
    <property type="component" value="Chromosome"/>
</dbReference>
<dbReference type="KEGG" id="gvi:glr2504"/>
<dbReference type="InParanoid" id="Q7NHN1"/>
<dbReference type="HOGENOM" id="CLU_1701757_0_0_3"/>
<dbReference type="AlphaFoldDB" id="Q7NHN1"/>
<sequence>MMRGATQRSAASPGRNDRKRSSTTRFAGPHPAVAAYLRLSRCTVPLIRRPAPQGRPGENRMNRQTIVDALNEMLEDCACRTEVHIKAGDRCFLLHRDRGGLTCIAIEQTRPQSDSGSVRHLCSPAEVGQFLNTVLKESANVAIDYNGTGLDRLQ</sequence>
<dbReference type="EnsemblBacteria" id="BAC90445">
    <property type="protein sequence ID" value="BAC90445"/>
    <property type="gene ID" value="BAC90445"/>
</dbReference>